<evidence type="ECO:0000313" key="2">
    <source>
        <dbReference type="EMBL" id="GAA2113845.1"/>
    </source>
</evidence>
<keyword evidence="3" id="KW-1185">Reference proteome</keyword>
<feature type="chain" id="PRO_5046573686" evidence="1">
    <location>
        <begin position="27"/>
        <end position="155"/>
    </location>
</feature>
<name>A0ABP5JDC2_9ACTN</name>
<sequence>MSRRLLVLAAVAATILSALLAAPAQARPAKLQLTGLGDAVVPADGAATFTAYLNGTPLSGRAEGRLEPADGTLPIVGTCEEATARLYVHDGAGRFVDLVAEAGQVCSIWLPLGTMQAFDGHFAVVSTSERKLRRVDGPLQVRLLGEQSDIYATGG</sequence>
<feature type="signal peptide" evidence="1">
    <location>
        <begin position="1"/>
        <end position="26"/>
    </location>
</feature>
<gene>
    <name evidence="2" type="ORF">GCM10009843_01950</name>
</gene>
<dbReference type="RefSeq" id="WP_344301636.1">
    <property type="nucleotide sequence ID" value="NZ_BAAAQQ010000001.1"/>
</dbReference>
<protein>
    <submittedName>
        <fullName evidence="2">Uncharacterized protein</fullName>
    </submittedName>
</protein>
<evidence type="ECO:0000256" key="1">
    <source>
        <dbReference type="SAM" id="SignalP"/>
    </source>
</evidence>
<keyword evidence="1" id="KW-0732">Signal</keyword>
<organism evidence="2 3">
    <name type="scientific">Nocardioides bigeumensis</name>
    <dbReference type="NCBI Taxonomy" id="433657"/>
    <lineage>
        <taxon>Bacteria</taxon>
        <taxon>Bacillati</taxon>
        <taxon>Actinomycetota</taxon>
        <taxon>Actinomycetes</taxon>
        <taxon>Propionibacteriales</taxon>
        <taxon>Nocardioidaceae</taxon>
        <taxon>Nocardioides</taxon>
    </lineage>
</organism>
<dbReference type="EMBL" id="BAAAQQ010000001">
    <property type="protein sequence ID" value="GAA2113845.1"/>
    <property type="molecule type" value="Genomic_DNA"/>
</dbReference>
<reference evidence="3" key="1">
    <citation type="journal article" date="2019" name="Int. J. Syst. Evol. Microbiol.">
        <title>The Global Catalogue of Microorganisms (GCM) 10K type strain sequencing project: providing services to taxonomists for standard genome sequencing and annotation.</title>
        <authorList>
            <consortium name="The Broad Institute Genomics Platform"/>
            <consortium name="The Broad Institute Genome Sequencing Center for Infectious Disease"/>
            <person name="Wu L."/>
            <person name="Ma J."/>
        </authorList>
    </citation>
    <scope>NUCLEOTIDE SEQUENCE [LARGE SCALE GENOMIC DNA]</scope>
    <source>
        <strain evidence="3">JCM 16021</strain>
    </source>
</reference>
<comment type="caution">
    <text evidence="2">The sequence shown here is derived from an EMBL/GenBank/DDBJ whole genome shotgun (WGS) entry which is preliminary data.</text>
</comment>
<evidence type="ECO:0000313" key="3">
    <source>
        <dbReference type="Proteomes" id="UP001500575"/>
    </source>
</evidence>
<dbReference type="Proteomes" id="UP001500575">
    <property type="component" value="Unassembled WGS sequence"/>
</dbReference>
<proteinExistence type="predicted"/>
<accession>A0ABP5JDC2</accession>